<name>A0A813EBS7_POLGL</name>
<sequence length="160" mass="18052">MVTPGVHLQLRVAVRPACADRRYTIFSDHLPNYSDIGTSGSGTTSEEEKDFGWVRHHAQALQRQRTFVASSTDLRSDNSSFSEWDRRTRLVVVGSAEALTVPALGESSNIVRFHAESEVTSSVRNRDNYVFPKREGEDIDIVALSMDRDYLFQVPDNFQT</sequence>
<proteinExistence type="predicted"/>
<evidence type="ECO:0000313" key="2">
    <source>
        <dbReference type="EMBL" id="CAE8596083.1"/>
    </source>
</evidence>
<gene>
    <name evidence="2" type="ORF">PGLA1383_LOCUS14555</name>
    <name evidence="1" type="ORF">PGLA1383_LOCUS7545</name>
</gene>
<dbReference type="EMBL" id="CAJNNV010003301">
    <property type="protein sequence ID" value="CAE8588759.1"/>
    <property type="molecule type" value="Genomic_DNA"/>
</dbReference>
<dbReference type="Proteomes" id="UP000654075">
    <property type="component" value="Unassembled WGS sequence"/>
</dbReference>
<protein>
    <submittedName>
        <fullName evidence="2">Uncharacterized protein</fullName>
    </submittedName>
</protein>
<evidence type="ECO:0000313" key="1">
    <source>
        <dbReference type="EMBL" id="CAE8588759.1"/>
    </source>
</evidence>
<evidence type="ECO:0000313" key="3">
    <source>
        <dbReference type="Proteomes" id="UP000654075"/>
    </source>
</evidence>
<organism evidence="2 3">
    <name type="scientific">Polarella glacialis</name>
    <name type="common">Dinoflagellate</name>
    <dbReference type="NCBI Taxonomy" id="89957"/>
    <lineage>
        <taxon>Eukaryota</taxon>
        <taxon>Sar</taxon>
        <taxon>Alveolata</taxon>
        <taxon>Dinophyceae</taxon>
        <taxon>Suessiales</taxon>
        <taxon>Suessiaceae</taxon>
        <taxon>Polarella</taxon>
    </lineage>
</organism>
<dbReference type="AlphaFoldDB" id="A0A813EBS7"/>
<accession>A0A813EBS7</accession>
<reference evidence="2" key="1">
    <citation type="submission" date="2021-02" db="EMBL/GenBank/DDBJ databases">
        <authorList>
            <person name="Dougan E. K."/>
            <person name="Rhodes N."/>
            <person name="Thang M."/>
            <person name="Chan C."/>
        </authorList>
    </citation>
    <scope>NUCLEOTIDE SEQUENCE</scope>
</reference>
<keyword evidence="3" id="KW-1185">Reference proteome</keyword>
<comment type="caution">
    <text evidence="2">The sequence shown here is derived from an EMBL/GenBank/DDBJ whole genome shotgun (WGS) entry which is preliminary data.</text>
</comment>
<dbReference type="EMBL" id="CAJNNV010008331">
    <property type="protein sequence ID" value="CAE8596083.1"/>
    <property type="molecule type" value="Genomic_DNA"/>
</dbReference>